<accession>A0A8H3EPP8</accession>
<dbReference type="PANTHER" id="PTHR48174">
    <property type="entry name" value="DUF946 FAMILY PROTEIN"/>
    <property type="match status" value="1"/>
</dbReference>
<proteinExistence type="predicted"/>
<dbReference type="Proteomes" id="UP000664521">
    <property type="component" value="Unassembled WGS sequence"/>
</dbReference>
<name>A0A8H3EPP8_9LECA</name>
<dbReference type="AlphaFoldDB" id="A0A8H3EPP8"/>
<dbReference type="PANTHER" id="PTHR48174:SF5">
    <property type="entry name" value="VACUOLAR PROTEIN SORTING-ASSOCIATED PROTEIN 62"/>
    <property type="match status" value="1"/>
</dbReference>
<comment type="caution">
    <text evidence="2">The sequence shown here is derived from an EMBL/GenBank/DDBJ whole genome shotgun (WGS) entry which is preliminary data.</text>
</comment>
<feature type="signal peptide" evidence="1">
    <location>
        <begin position="1"/>
        <end position="23"/>
    </location>
</feature>
<dbReference type="OrthoDB" id="188042at2759"/>
<sequence length="343" mass="37681">MVSFNSLLSCLVVALRLRLGATAALNGKRQTSTVPSFVKDYAPLVWLQSQDPYFPSDIGAQLQHTKPEVNFVVVPNAPNPLTLNNLDSLNAAGANVYLTSVDDITTKPAWLKGVKPDASGKTNGAISTAIIVNDHGSGTVDAFYMYFYAFNYGPPVLGRDVDDHVGDWEHTMVRFLNGKPQAVWFSQHAYGEAFSYNAVEKRGIRPVAYSANGSHANYATTGTHDHTIPGLNLPRGFLEDKCDQGTLWDPTLSAYYYSYNANTKAFAAYDPSYPVAWLNYIGKWGDQQYPNSDPRQREIVPGVDATARFTSGPTGPEDKQLNRTDVCTDYNNLPCVIRPVRGP</sequence>
<organism evidence="2 3">
    <name type="scientific">Heterodermia speciosa</name>
    <dbReference type="NCBI Taxonomy" id="116794"/>
    <lineage>
        <taxon>Eukaryota</taxon>
        <taxon>Fungi</taxon>
        <taxon>Dikarya</taxon>
        <taxon>Ascomycota</taxon>
        <taxon>Pezizomycotina</taxon>
        <taxon>Lecanoromycetes</taxon>
        <taxon>OSLEUM clade</taxon>
        <taxon>Lecanoromycetidae</taxon>
        <taxon>Caliciales</taxon>
        <taxon>Physciaceae</taxon>
        <taxon>Heterodermia</taxon>
    </lineage>
</organism>
<evidence type="ECO:0008006" key="4">
    <source>
        <dbReference type="Google" id="ProtNLM"/>
    </source>
</evidence>
<dbReference type="EMBL" id="CAJPDS010000007">
    <property type="protein sequence ID" value="CAF9909104.1"/>
    <property type="molecule type" value="Genomic_DNA"/>
</dbReference>
<protein>
    <recommendedName>
        <fullName evidence="4">Vacuolar protein sorting-associated protein 62</fullName>
    </recommendedName>
</protein>
<keyword evidence="1" id="KW-0732">Signal</keyword>
<gene>
    <name evidence="2" type="ORF">HETSPECPRED_008832</name>
</gene>
<evidence type="ECO:0000256" key="1">
    <source>
        <dbReference type="SAM" id="SignalP"/>
    </source>
</evidence>
<evidence type="ECO:0000313" key="2">
    <source>
        <dbReference type="EMBL" id="CAF9909104.1"/>
    </source>
</evidence>
<dbReference type="InterPro" id="IPR009291">
    <property type="entry name" value="Vps62"/>
</dbReference>
<reference evidence="2" key="1">
    <citation type="submission" date="2021-03" db="EMBL/GenBank/DDBJ databases">
        <authorList>
            <person name="Tagirdzhanova G."/>
        </authorList>
    </citation>
    <scope>NUCLEOTIDE SEQUENCE</scope>
</reference>
<keyword evidence="3" id="KW-1185">Reference proteome</keyword>
<evidence type="ECO:0000313" key="3">
    <source>
        <dbReference type="Proteomes" id="UP000664521"/>
    </source>
</evidence>
<feature type="chain" id="PRO_5034519511" description="Vacuolar protein sorting-associated protein 62" evidence="1">
    <location>
        <begin position="24"/>
        <end position="343"/>
    </location>
</feature>
<dbReference type="Pfam" id="PF06101">
    <property type="entry name" value="Vps62"/>
    <property type="match status" value="1"/>
</dbReference>